<evidence type="ECO:0000256" key="6">
    <source>
        <dbReference type="ARBA" id="ARBA00023125"/>
    </source>
</evidence>
<evidence type="ECO:0000256" key="3">
    <source>
        <dbReference type="ARBA" id="ARBA00022448"/>
    </source>
</evidence>
<dbReference type="AlphaFoldDB" id="A0A369AYS4"/>
<dbReference type="PANTHER" id="PTHR30532">
    <property type="entry name" value="IRON III DICITRATE-BINDING PERIPLASMIC PROTEIN"/>
    <property type="match status" value="1"/>
</dbReference>
<dbReference type="OrthoDB" id="2901226at2"/>
<keyword evidence="12" id="KW-1185">Reference proteome</keyword>
<dbReference type="Proteomes" id="UP000253090">
    <property type="component" value="Unassembled WGS sequence"/>
</dbReference>
<evidence type="ECO:0000256" key="2">
    <source>
        <dbReference type="ARBA" id="ARBA00008814"/>
    </source>
</evidence>
<dbReference type="SMART" id="SM00342">
    <property type="entry name" value="HTH_ARAC"/>
    <property type="match status" value="1"/>
</dbReference>
<name>A0A369AYS4_9BACL</name>
<feature type="domain" description="Fe/B12 periplasmic-binding" evidence="10">
    <location>
        <begin position="397"/>
        <end position="656"/>
    </location>
</feature>
<comment type="similarity">
    <text evidence="2">Belongs to the bacterial solute-binding protein 8 family.</text>
</comment>
<feature type="compositionally biased region" description="Polar residues" evidence="8">
    <location>
        <begin position="362"/>
        <end position="378"/>
    </location>
</feature>
<keyword evidence="7" id="KW-0804">Transcription</keyword>
<dbReference type="InterPro" id="IPR002491">
    <property type="entry name" value="ABC_transptr_periplasmic_BD"/>
</dbReference>
<evidence type="ECO:0000256" key="5">
    <source>
        <dbReference type="ARBA" id="ARBA00023015"/>
    </source>
</evidence>
<dbReference type="InterPro" id="IPR051313">
    <property type="entry name" value="Bact_iron-sidero_bind"/>
</dbReference>
<evidence type="ECO:0000313" key="11">
    <source>
        <dbReference type="EMBL" id="RCX14429.1"/>
    </source>
</evidence>
<dbReference type="SUPFAM" id="SSF46689">
    <property type="entry name" value="Homeodomain-like"/>
    <property type="match status" value="2"/>
</dbReference>
<proteinExistence type="inferred from homology"/>
<accession>A0A369AYS4</accession>
<gene>
    <name evidence="11" type="ORF">DFP94_11737</name>
</gene>
<dbReference type="InterPro" id="IPR018060">
    <property type="entry name" value="HTH_AraC"/>
</dbReference>
<dbReference type="GO" id="GO:0043565">
    <property type="term" value="F:sequence-specific DNA binding"/>
    <property type="evidence" value="ECO:0007669"/>
    <property type="project" value="InterPro"/>
</dbReference>
<evidence type="ECO:0000256" key="7">
    <source>
        <dbReference type="ARBA" id="ARBA00023163"/>
    </source>
</evidence>
<dbReference type="GO" id="GO:0003700">
    <property type="term" value="F:DNA-binding transcription factor activity"/>
    <property type="evidence" value="ECO:0007669"/>
    <property type="project" value="InterPro"/>
</dbReference>
<keyword evidence="3" id="KW-0813">Transport</keyword>
<dbReference type="Pfam" id="PF12833">
    <property type="entry name" value="HTH_18"/>
    <property type="match status" value="1"/>
</dbReference>
<dbReference type="InterPro" id="IPR020449">
    <property type="entry name" value="Tscrpt_reg_AraC-type_HTH"/>
</dbReference>
<dbReference type="GO" id="GO:1901678">
    <property type="term" value="P:iron coordination entity transport"/>
    <property type="evidence" value="ECO:0007669"/>
    <property type="project" value="UniProtKB-ARBA"/>
</dbReference>
<dbReference type="PRINTS" id="PR00032">
    <property type="entry name" value="HTHARAC"/>
</dbReference>
<keyword evidence="5" id="KW-0805">Transcription regulation</keyword>
<evidence type="ECO:0000256" key="4">
    <source>
        <dbReference type="ARBA" id="ARBA00022729"/>
    </source>
</evidence>
<keyword evidence="4" id="KW-0732">Signal</keyword>
<dbReference type="Gene3D" id="1.10.10.60">
    <property type="entry name" value="Homeodomain-like"/>
    <property type="match status" value="2"/>
</dbReference>
<dbReference type="PROSITE" id="PS01124">
    <property type="entry name" value="HTH_ARAC_FAMILY_2"/>
    <property type="match status" value="1"/>
</dbReference>
<dbReference type="GO" id="GO:0030288">
    <property type="term" value="C:outer membrane-bounded periplasmic space"/>
    <property type="evidence" value="ECO:0007669"/>
    <property type="project" value="TreeGrafter"/>
</dbReference>
<dbReference type="InterPro" id="IPR009057">
    <property type="entry name" value="Homeodomain-like_sf"/>
</dbReference>
<dbReference type="SUPFAM" id="SSF53807">
    <property type="entry name" value="Helical backbone' metal receptor"/>
    <property type="match status" value="1"/>
</dbReference>
<protein>
    <submittedName>
        <fullName evidence="11">Iron complex transport system substrate-binding protein</fullName>
    </submittedName>
</protein>
<dbReference type="Pfam" id="PF01497">
    <property type="entry name" value="Peripla_BP_2"/>
    <property type="match status" value="1"/>
</dbReference>
<evidence type="ECO:0000256" key="1">
    <source>
        <dbReference type="ARBA" id="ARBA00004196"/>
    </source>
</evidence>
<reference evidence="11 12" key="1">
    <citation type="submission" date="2018-07" db="EMBL/GenBank/DDBJ databases">
        <title>Genomic Encyclopedia of Type Strains, Phase III (KMG-III): the genomes of soil and plant-associated and newly described type strains.</title>
        <authorList>
            <person name="Whitman W."/>
        </authorList>
    </citation>
    <scope>NUCLEOTIDE SEQUENCE [LARGE SCALE GENOMIC DNA]</scope>
    <source>
        <strain evidence="11 12">CECT 8333</strain>
    </source>
</reference>
<sequence>MDWEEYADFWNHALIQITEIRHSAVRPWGQETSLFASSGYLLMVRGKGSLRLDKSNHGIDGFCLLHAGKGAFLSIEASDEEIEYYAIYYQGEIYARTGKVKKLSPSKNPMKQTSVWIPEAPVVLFQIVRAMYSDWDRGYVPALNQLYAKSRFYEFVYEHIRQLQLGESPSKPLDVAEQILHYIHKHYNEPISLEMLAKKWNYSMQYLSKQFRQRTGKSPIDYVIQVRIDKAKEMLSGTGASAQEIASAVGYTDVFYFNRVFKKQTGLTPGQYKAEASLGNEDSDSPWITFISSIGGMSQHRYINNDNHYQYNEKGDIYMFNGSRSTRLLTFMLCFTLMLTACSGGGAAENRNSAANAAGQEAETTGQENNGSQASDTAGTRKVSTVMGEVEVPAEPKRVVADWYLGDILALDVMPVGVSKTLLDYGAFLKPLVPASVEDIGRDGQVSLEKVMTLAPDLIITWDQEAYENYSKIAPTVVFDSTQYSDIHEEITAMGEILNKQDKAKEWLADFDRRKEAARSKIDQVIPEGATFTIVDYVTVEKFAMVVGDLGERGGKAIYQILGLTPAPKVKSELIDKKESRVELSWETVGDYVGDYVIVLVNEGQEPPKLPSTWTSLPAVTHNRVYEIEMKKYFASDPMSALLQAEEIADKLAGNTKN</sequence>
<organism evidence="11 12">
    <name type="scientific">Fontibacillus phaseoli</name>
    <dbReference type="NCBI Taxonomy" id="1416533"/>
    <lineage>
        <taxon>Bacteria</taxon>
        <taxon>Bacillati</taxon>
        <taxon>Bacillota</taxon>
        <taxon>Bacilli</taxon>
        <taxon>Bacillales</taxon>
        <taxon>Paenibacillaceae</taxon>
        <taxon>Fontibacillus</taxon>
    </lineage>
</organism>
<dbReference type="EMBL" id="QPJW01000017">
    <property type="protein sequence ID" value="RCX14429.1"/>
    <property type="molecule type" value="Genomic_DNA"/>
</dbReference>
<comment type="caution">
    <text evidence="11">The sequence shown here is derived from an EMBL/GenBank/DDBJ whole genome shotgun (WGS) entry which is preliminary data.</text>
</comment>
<evidence type="ECO:0000259" key="10">
    <source>
        <dbReference type="PROSITE" id="PS50983"/>
    </source>
</evidence>
<dbReference type="Gene3D" id="3.40.50.1980">
    <property type="entry name" value="Nitrogenase molybdenum iron protein domain"/>
    <property type="match status" value="2"/>
</dbReference>
<feature type="compositionally biased region" description="Low complexity" evidence="8">
    <location>
        <begin position="350"/>
        <end position="359"/>
    </location>
</feature>
<evidence type="ECO:0000259" key="9">
    <source>
        <dbReference type="PROSITE" id="PS01124"/>
    </source>
</evidence>
<feature type="domain" description="HTH araC/xylS-type" evidence="9">
    <location>
        <begin position="177"/>
        <end position="275"/>
    </location>
</feature>
<comment type="subcellular location">
    <subcellularLocation>
        <location evidence="1">Cell envelope</location>
    </subcellularLocation>
</comment>
<keyword evidence="6" id="KW-0238">DNA-binding</keyword>
<evidence type="ECO:0000256" key="8">
    <source>
        <dbReference type="SAM" id="MobiDB-lite"/>
    </source>
</evidence>
<dbReference type="RefSeq" id="WP_114498898.1">
    <property type="nucleotide sequence ID" value="NZ_QPJW01000017.1"/>
</dbReference>
<feature type="region of interest" description="Disordered" evidence="8">
    <location>
        <begin position="350"/>
        <end position="381"/>
    </location>
</feature>
<evidence type="ECO:0000313" key="12">
    <source>
        <dbReference type="Proteomes" id="UP000253090"/>
    </source>
</evidence>
<dbReference type="PANTHER" id="PTHR30532:SF29">
    <property type="entry name" value="FE(3+) DICITRATE-BINDING PERIPLASMIC PROTEIN"/>
    <property type="match status" value="1"/>
</dbReference>
<dbReference type="PROSITE" id="PS50983">
    <property type="entry name" value="FE_B12_PBP"/>
    <property type="match status" value="1"/>
</dbReference>